<reference evidence="1 2" key="1">
    <citation type="submission" date="2019-09" db="EMBL/GenBank/DDBJ databases">
        <title>Bird 10,000 Genomes (B10K) Project - Family phase.</title>
        <authorList>
            <person name="Zhang G."/>
        </authorList>
    </citation>
    <scope>NUCLEOTIDE SEQUENCE [LARGE SCALE GENOMIC DNA]</scope>
    <source>
        <strain evidence="1">B10K-DU-012-45</strain>
    </source>
</reference>
<dbReference type="EMBL" id="VZTQ01030734">
    <property type="protein sequence ID" value="NXT45318.1"/>
    <property type="molecule type" value="Genomic_DNA"/>
</dbReference>
<feature type="non-terminal residue" evidence="1">
    <location>
        <position position="1"/>
    </location>
</feature>
<gene>
    <name evidence="1" type="primary">Erv31_2</name>
    <name evidence="1" type="ORF">PELURI_R16231</name>
</gene>
<evidence type="ECO:0000313" key="1">
    <source>
        <dbReference type="EMBL" id="NXT45318.1"/>
    </source>
</evidence>
<protein>
    <submittedName>
        <fullName evidence="1">ENR1 protein</fullName>
    </submittedName>
</protein>
<feature type="non-terminal residue" evidence="1">
    <location>
        <position position="73"/>
    </location>
</feature>
<proteinExistence type="predicted"/>
<dbReference type="Proteomes" id="UP000555367">
    <property type="component" value="Unassembled WGS sequence"/>
</dbReference>
<dbReference type="AlphaFoldDB" id="A0A7L3CNN5"/>
<name>A0A7L3CNN5_PELUR</name>
<sequence>ANPYYSLTDLKEFWEKPENIDMKWKALSGIYWICRKKAYSELARKWKGSCTLGMIRPSFFALPRSGSSLLGAP</sequence>
<keyword evidence="2" id="KW-1185">Reference proteome</keyword>
<organism evidence="1 2">
    <name type="scientific">Pelecanoides urinatrix</name>
    <name type="common">Common diving petrel</name>
    <name type="synonym">Procellaria urinatrix</name>
    <dbReference type="NCBI Taxonomy" id="37079"/>
    <lineage>
        <taxon>Eukaryota</taxon>
        <taxon>Metazoa</taxon>
        <taxon>Chordata</taxon>
        <taxon>Craniata</taxon>
        <taxon>Vertebrata</taxon>
        <taxon>Euteleostomi</taxon>
        <taxon>Archelosauria</taxon>
        <taxon>Archosauria</taxon>
        <taxon>Dinosauria</taxon>
        <taxon>Saurischia</taxon>
        <taxon>Theropoda</taxon>
        <taxon>Coelurosauria</taxon>
        <taxon>Aves</taxon>
        <taxon>Neognathae</taxon>
        <taxon>Neoaves</taxon>
        <taxon>Aequornithes</taxon>
        <taxon>Procellariiformes</taxon>
        <taxon>Procellariidae</taxon>
        <taxon>Pelecanoides</taxon>
    </lineage>
</organism>
<dbReference type="OrthoDB" id="9950230at2759"/>
<comment type="caution">
    <text evidence="1">The sequence shown here is derived from an EMBL/GenBank/DDBJ whole genome shotgun (WGS) entry which is preliminary data.</text>
</comment>
<evidence type="ECO:0000313" key="2">
    <source>
        <dbReference type="Proteomes" id="UP000555367"/>
    </source>
</evidence>
<accession>A0A7L3CNN5</accession>